<comment type="function">
    <text evidence="6">HflC and HflK could regulate a protease.</text>
</comment>
<keyword evidence="9" id="KW-0645">Protease</keyword>
<dbReference type="InterPro" id="IPR036013">
    <property type="entry name" value="Band_7/SPFH_dom_sf"/>
</dbReference>
<dbReference type="SMART" id="SM00244">
    <property type="entry name" value="PHB"/>
    <property type="match status" value="1"/>
</dbReference>
<evidence type="ECO:0000256" key="7">
    <source>
        <dbReference type="SAM" id="Coils"/>
    </source>
</evidence>
<dbReference type="Pfam" id="PF01145">
    <property type="entry name" value="Band_7"/>
    <property type="match status" value="1"/>
</dbReference>
<accession>A0A1G7WY70</accession>
<evidence type="ECO:0000256" key="1">
    <source>
        <dbReference type="ARBA" id="ARBA00004167"/>
    </source>
</evidence>
<dbReference type="PRINTS" id="PR00721">
    <property type="entry name" value="STOMATIN"/>
</dbReference>
<proteinExistence type="inferred from homology"/>
<keyword evidence="3" id="KW-0812">Transmembrane</keyword>
<feature type="domain" description="Band 7" evidence="8">
    <location>
        <begin position="22"/>
        <end position="184"/>
    </location>
</feature>
<evidence type="ECO:0000256" key="2">
    <source>
        <dbReference type="ARBA" id="ARBA00007862"/>
    </source>
</evidence>
<dbReference type="GO" id="GO:0008233">
    <property type="term" value="F:peptidase activity"/>
    <property type="evidence" value="ECO:0007669"/>
    <property type="project" value="UniProtKB-KW"/>
</dbReference>
<dbReference type="SUPFAM" id="SSF117892">
    <property type="entry name" value="Band 7/SPFH domain"/>
    <property type="match status" value="1"/>
</dbReference>
<evidence type="ECO:0000259" key="8">
    <source>
        <dbReference type="SMART" id="SM00244"/>
    </source>
</evidence>
<dbReference type="STRING" id="83401.SAMN05421742_102362"/>
<dbReference type="InterPro" id="IPR001107">
    <property type="entry name" value="Band_7"/>
</dbReference>
<name>A0A1G7WY70_9PROT</name>
<dbReference type="PANTHER" id="PTHR42911">
    <property type="entry name" value="MODULATOR OF FTSH PROTEASE HFLC"/>
    <property type="match status" value="1"/>
</dbReference>
<protein>
    <recommendedName>
        <fullName evidence="6">Protein HflC</fullName>
    </recommendedName>
</protein>
<dbReference type="EMBL" id="FNCV01000002">
    <property type="protein sequence ID" value="SDG76834.1"/>
    <property type="molecule type" value="Genomic_DNA"/>
</dbReference>
<dbReference type="PANTHER" id="PTHR42911:SF1">
    <property type="entry name" value="MODULATOR OF FTSH PROTEASE HFLC"/>
    <property type="match status" value="1"/>
</dbReference>
<gene>
    <name evidence="9" type="ORF">SAMN05421742_102362</name>
</gene>
<evidence type="ECO:0000256" key="4">
    <source>
        <dbReference type="ARBA" id="ARBA00022989"/>
    </source>
</evidence>
<sequence length="292" mass="32958">MKNIGLLVFGVIAVVAAVILSSSLFTVQQTEQAIVLRFGNPVRLEEEPGLKFKVPMVETVLFYDNRILPLDPPVLQLPLADQKRINVDAFARFRIVDPLELYKTVRDENGLRNRFGDILNAQVRNQVAKAQLIDLLGDRRVAVMDAITQAVREQAPTYGIEVIDVRIGRTDLPTETSQSVFDRMRSEREAQARKLRSEGQELKDRIEGEANRDKAIILAEAERTAQGLRGEGDAERNRILGKAYGRDQEFFRFYRTLQAYREGIGDGGATLVLSPNSEFFRYFGQDADAEAR</sequence>
<dbReference type="CDD" id="cd03405">
    <property type="entry name" value="SPFH_HflC"/>
    <property type="match status" value="1"/>
</dbReference>
<dbReference type="InterPro" id="IPR001972">
    <property type="entry name" value="Stomatin_HflK_fam"/>
</dbReference>
<dbReference type="AlphaFoldDB" id="A0A1G7WY70"/>
<dbReference type="PIRSF" id="PIRSF005651">
    <property type="entry name" value="HflC"/>
    <property type="match status" value="1"/>
</dbReference>
<evidence type="ECO:0000313" key="10">
    <source>
        <dbReference type="Proteomes" id="UP000217076"/>
    </source>
</evidence>
<dbReference type="InterPro" id="IPR010200">
    <property type="entry name" value="HflC"/>
</dbReference>
<keyword evidence="4" id="KW-1133">Transmembrane helix</keyword>
<dbReference type="OrthoDB" id="9812991at2"/>
<dbReference type="Proteomes" id="UP000217076">
    <property type="component" value="Unassembled WGS sequence"/>
</dbReference>
<comment type="similarity">
    <text evidence="2 6">Belongs to the band 7/mec-2 family. HflC subfamily.</text>
</comment>
<keyword evidence="7" id="KW-0175">Coiled coil</keyword>
<evidence type="ECO:0000313" key="9">
    <source>
        <dbReference type="EMBL" id="SDG76834.1"/>
    </source>
</evidence>
<dbReference type="RefSeq" id="WP_092616263.1">
    <property type="nucleotide sequence ID" value="NZ_FNCV01000002.1"/>
</dbReference>
<evidence type="ECO:0000256" key="5">
    <source>
        <dbReference type="ARBA" id="ARBA00023136"/>
    </source>
</evidence>
<comment type="subcellular location">
    <subcellularLocation>
        <location evidence="1">Membrane</location>
        <topology evidence="1">Single-pass membrane protein</topology>
    </subcellularLocation>
</comment>
<keyword evidence="9" id="KW-0378">Hydrolase</keyword>
<keyword evidence="10" id="KW-1185">Reference proteome</keyword>
<reference evidence="10" key="1">
    <citation type="submission" date="2016-10" db="EMBL/GenBank/DDBJ databases">
        <authorList>
            <person name="Varghese N."/>
            <person name="Submissions S."/>
        </authorList>
    </citation>
    <scope>NUCLEOTIDE SEQUENCE [LARGE SCALE GENOMIC DNA]</scope>
    <source>
        <strain evidence="10">930I</strain>
    </source>
</reference>
<dbReference type="GO" id="GO:0006508">
    <property type="term" value="P:proteolysis"/>
    <property type="evidence" value="ECO:0007669"/>
    <property type="project" value="UniProtKB-KW"/>
</dbReference>
<keyword evidence="5" id="KW-0472">Membrane</keyword>
<evidence type="ECO:0000256" key="3">
    <source>
        <dbReference type="ARBA" id="ARBA00022692"/>
    </source>
</evidence>
<organism evidence="9 10">
    <name type="scientific">Roseospirillum parvum</name>
    <dbReference type="NCBI Taxonomy" id="83401"/>
    <lineage>
        <taxon>Bacteria</taxon>
        <taxon>Pseudomonadati</taxon>
        <taxon>Pseudomonadota</taxon>
        <taxon>Alphaproteobacteria</taxon>
        <taxon>Rhodospirillales</taxon>
        <taxon>Rhodospirillaceae</taxon>
        <taxon>Roseospirillum</taxon>
    </lineage>
</organism>
<dbReference type="GO" id="GO:0016020">
    <property type="term" value="C:membrane"/>
    <property type="evidence" value="ECO:0007669"/>
    <property type="project" value="UniProtKB-SubCell"/>
</dbReference>
<feature type="coiled-coil region" evidence="7">
    <location>
        <begin position="185"/>
        <end position="212"/>
    </location>
</feature>
<dbReference type="Gene3D" id="3.30.479.30">
    <property type="entry name" value="Band 7 domain"/>
    <property type="match status" value="1"/>
</dbReference>
<evidence type="ECO:0000256" key="6">
    <source>
        <dbReference type="PIRNR" id="PIRNR005651"/>
    </source>
</evidence>